<gene>
    <name evidence="1" type="ORF">ISS99_08425</name>
</gene>
<reference evidence="1" key="1">
    <citation type="submission" date="2020-10" db="EMBL/GenBank/DDBJ databases">
        <title>Phylogeny of dyella-like bacteria.</title>
        <authorList>
            <person name="Fu J."/>
        </authorList>
    </citation>
    <scope>NUCLEOTIDE SEQUENCE</scope>
    <source>
        <strain evidence="1">DHON07</strain>
    </source>
</reference>
<comment type="caution">
    <text evidence="1">The sequence shown here is derived from an EMBL/GenBank/DDBJ whole genome shotgun (WGS) entry which is preliminary data.</text>
</comment>
<keyword evidence="2" id="KW-1185">Reference proteome</keyword>
<name>A0ABS2KEE4_9GAMM</name>
<organism evidence="1 2">
    <name type="scientific">Dyella mobilis</name>
    <dbReference type="NCBI Taxonomy" id="1849582"/>
    <lineage>
        <taxon>Bacteria</taxon>
        <taxon>Pseudomonadati</taxon>
        <taxon>Pseudomonadota</taxon>
        <taxon>Gammaproteobacteria</taxon>
        <taxon>Lysobacterales</taxon>
        <taxon>Rhodanobacteraceae</taxon>
        <taxon>Dyella</taxon>
    </lineage>
</organism>
<dbReference type="Proteomes" id="UP001430193">
    <property type="component" value="Unassembled WGS sequence"/>
</dbReference>
<proteinExistence type="predicted"/>
<dbReference type="RefSeq" id="WP_204631165.1">
    <property type="nucleotide sequence ID" value="NZ_BSOC01000003.1"/>
</dbReference>
<dbReference type="EMBL" id="JADIKF010000038">
    <property type="protein sequence ID" value="MBM7129547.1"/>
    <property type="molecule type" value="Genomic_DNA"/>
</dbReference>
<accession>A0ABS2KEE4</accession>
<evidence type="ECO:0000313" key="1">
    <source>
        <dbReference type="EMBL" id="MBM7129547.1"/>
    </source>
</evidence>
<sequence>MPKTMAPERVREFDELSHYVDFFATHLWNIDPASPSHPAHSLTTIIQKYGMSRALQGLRQAVNGTLESTAHLPIASLLELDSRFGSAGIISISEMRRRYSARYRHVVKRGKIRNDTEYYLVNGILADAAIQMTDEQRALLQKLLDAYEDSTSNSP</sequence>
<evidence type="ECO:0000313" key="2">
    <source>
        <dbReference type="Proteomes" id="UP001430193"/>
    </source>
</evidence>
<protein>
    <submittedName>
        <fullName evidence="1">Uncharacterized protein</fullName>
    </submittedName>
</protein>